<dbReference type="SUPFAM" id="SSF52540">
    <property type="entry name" value="P-loop containing nucleoside triphosphate hydrolases"/>
    <property type="match status" value="2"/>
</dbReference>
<dbReference type="PROSITE" id="PS51195">
    <property type="entry name" value="Q_MOTIF"/>
    <property type="match status" value="1"/>
</dbReference>
<keyword evidence="6" id="KW-0378">Hydrolase</keyword>
<evidence type="ECO:0000259" key="17">
    <source>
        <dbReference type="PROSITE" id="PS51195"/>
    </source>
</evidence>
<dbReference type="InterPro" id="IPR001650">
    <property type="entry name" value="Helicase_C-like"/>
</dbReference>
<sequence>MIRKLPKCHSPPLTILHSLTFTSVHVYKRSDHVKPLLIFIFRKMDEEQSKTLQFHDMELDERLLKAIAKLGWTEPSAIQEEAIPRMLEGQDVLIKARTGSGKTGAFAVPVIQKILNAKQSGATEQAIRALILAPFRELCKQINANIAQLTCKCSKDVKSLDISQLESGDTQRPLISIEQPDIIVATPAKALLHLKNKSMNLDHMEILVIDEADHIYSAGYDEDMKAVLKFLPKVHQSALASATLSDDVNELKKLVALRRPAILKLEEPEVAPASQLTHYHIGAEEEEKAVILYVLLKLHLVRGKTIVFVNTVDRCYKLKLYLEQFNIPTCVLNSELPAASRCHSVAQFNEGLYDIIIASDEKKLEEPEEATTSKGKKGTRKKDKESGVSRGIDFQFVSNVINFDFPKDIKPYIHRVGRTARGKNKGTALSFVSVNERPLMEMVESYLSGGLNEPVIKAFQFKMEEVEGFRYRARDAWRAVTRIAVREARLKEIKQEIFNCEKLKTFFEDNPKDLQSLRHDKALHVVKKMPHMADVPEYLVPPTLKRLAGISSRRRKWRSDVATANRPKAAELKFQAKKKNPLLSMEFAGFGKKKAKK</sequence>
<keyword evidence="3" id="KW-0690">Ribosome biogenesis</keyword>
<dbReference type="PANTHER" id="PTHR47959:SF21">
    <property type="entry name" value="DEAD-BOX HELICASE 56"/>
    <property type="match status" value="1"/>
</dbReference>
<evidence type="ECO:0000256" key="3">
    <source>
        <dbReference type="ARBA" id="ARBA00022517"/>
    </source>
</evidence>
<keyword evidence="9" id="KW-0694">RNA-binding</keyword>
<keyword evidence="7" id="KW-0347">Helicase</keyword>
<reference evidence="18 19" key="1">
    <citation type="submission" date="2020-04" db="EMBL/GenBank/DDBJ databases">
        <authorList>
            <person name="Alioto T."/>
            <person name="Alioto T."/>
            <person name="Gomez Garrido J."/>
        </authorList>
    </citation>
    <scope>NUCLEOTIDE SEQUENCE [LARGE SCALE GENOMIC DNA]</scope>
</reference>
<evidence type="ECO:0000259" key="16">
    <source>
        <dbReference type="PROSITE" id="PS51194"/>
    </source>
</evidence>
<evidence type="ECO:0000256" key="10">
    <source>
        <dbReference type="ARBA" id="ARBA00023242"/>
    </source>
</evidence>
<dbReference type="FunFam" id="3.40.50.300:FF:001046">
    <property type="entry name" value="Probable ATP-dependent RNA helicase ddx56"/>
    <property type="match status" value="1"/>
</dbReference>
<dbReference type="Gene3D" id="3.40.50.300">
    <property type="entry name" value="P-loop containing nucleotide triphosphate hydrolases"/>
    <property type="match status" value="2"/>
</dbReference>
<evidence type="ECO:0000256" key="4">
    <source>
        <dbReference type="ARBA" id="ARBA00022552"/>
    </source>
</evidence>
<keyword evidence="5" id="KW-0547">Nucleotide-binding</keyword>
<dbReference type="InterPro" id="IPR050079">
    <property type="entry name" value="DEAD_box_RNA_helicase"/>
</dbReference>
<dbReference type="GO" id="GO:0005524">
    <property type="term" value="F:ATP binding"/>
    <property type="evidence" value="ECO:0007669"/>
    <property type="project" value="UniProtKB-KW"/>
</dbReference>
<comment type="similarity">
    <text evidence="11">Belongs to the DEAD box helicase family. DDX56/DBP9 subfamily.</text>
</comment>
<comment type="subcellular location">
    <subcellularLocation>
        <location evidence="1">Nucleus</location>
        <location evidence="1">Nucleolus</location>
    </subcellularLocation>
</comment>
<evidence type="ECO:0000256" key="9">
    <source>
        <dbReference type="ARBA" id="ARBA00022884"/>
    </source>
</evidence>
<proteinExistence type="inferred from homology"/>
<dbReference type="CDD" id="cd17961">
    <property type="entry name" value="DEADc_DDX56"/>
    <property type="match status" value="1"/>
</dbReference>
<evidence type="ECO:0000256" key="14">
    <source>
        <dbReference type="SAM" id="MobiDB-lite"/>
    </source>
</evidence>
<evidence type="ECO:0000256" key="2">
    <source>
        <dbReference type="ARBA" id="ARBA00012552"/>
    </source>
</evidence>
<dbReference type="Pfam" id="PF00271">
    <property type="entry name" value="Helicase_C"/>
    <property type="match status" value="1"/>
</dbReference>
<dbReference type="InterPro" id="IPR014001">
    <property type="entry name" value="Helicase_ATP-bd"/>
</dbReference>
<dbReference type="PROSITE" id="PS51194">
    <property type="entry name" value="HELICASE_CTER"/>
    <property type="match status" value="1"/>
</dbReference>
<dbReference type="OrthoDB" id="1191041at2759"/>
<protein>
    <recommendedName>
        <fullName evidence="2">RNA helicase</fullName>
        <ecNumber evidence="2">3.6.4.13</ecNumber>
    </recommendedName>
</protein>
<dbReference type="AlphaFoldDB" id="A0A8S1C1R9"/>
<dbReference type="EMBL" id="CADEPI010000011">
    <property type="protein sequence ID" value="CAB3363183.1"/>
    <property type="molecule type" value="Genomic_DNA"/>
</dbReference>
<feature type="region of interest" description="Disordered" evidence="14">
    <location>
        <begin position="366"/>
        <end position="385"/>
    </location>
</feature>
<accession>A0A8S1C1R9</accession>
<dbReference type="Proteomes" id="UP000494165">
    <property type="component" value="Unassembled WGS sequence"/>
</dbReference>
<keyword evidence="4" id="KW-0698">rRNA processing</keyword>
<gene>
    <name evidence="18" type="ORF">CLODIP_2_CD14861</name>
</gene>
<dbReference type="GO" id="GO:0005829">
    <property type="term" value="C:cytosol"/>
    <property type="evidence" value="ECO:0007669"/>
    <property type="project" value="TreeGrafter"/>
</dbReference>
<dbReference type="EC" id="3.6.4.13" evidence="2"/>
<evidence type="ECO:0000313" key="19">
    <source>
        <dbReference type="Proteomes" id="UP000494165"/>
    </source>
</evidence>
<evidence type="ECO:0000256" key="12">
    <source>
        <dbReference type="ARBA" id="ARBA00047984"/>
    </source>
</evidence>
<dbReference type="InterPro" id="IPR027417">
    <property type="entry name" value="P-loop_NTPase"/>
</dbReference>
<dbReference type="PROSITE" id="PS51192">
    <property type="entry name" value="HELICASE_ATP_BIND_1"/>
    <property type="match status" value="1"/>
</dbReference>
<dbReference type="SMART" id="SM00487">
    <property type="entry name" value="DEXDc"/>
    <property type="match status" value="1"/>
</dbReference>
<dbReference type="GO" id="GO:0003724">
    <property type="term" value="F:RNA helicase activity"/>
    <property type="evidence" value="ECO:0007669"/>
    <property type="project" value="UniProtKB-EC"/>
</dbReference>
<keyword evidence="8" id="KW-0067">ATP-binding</keyword>
<keyword evidence="10" id="KW-0539">Nucleus</keyword>
<comment type="catalytic activity">
    <reaction evidence="12">
        <text>ATP + H2O = ADP + phosphate + H(+)</text>
        <dbReference type="Rhea" id="RHEA:13065"/>
        <dbReference type="ChEBI" id="CHEBI:15377"/>
        <dbReference type="ChEBI" id="CHEBI:15378"/>
        <dbReference type="ChEBI" id="CHEBI:30616"/>
        <dbReference type="ChEBI" id="CHEBI:43474"/>
        <dbReference type="ChEBI" id="CHEBI:456216"/>
        <dbReference type="EC" id="3.6.4.13"/>
    </reaction>
</comment>
<feature type="domain" description="DEAD-box RNA helicase Q" evidence="17">
    <location>
        <begin position="52"/>
        <end position="80"/>
    </location>
</feature>
<dbReference type="GO" id="GO:0005730">
    <property type="term" value="C:nucleolus"/>
    <property type="evidence" value="ECO:0007669"/>
    <property type="project" value="UniProtKB-SubCell"/>
</dbReference>
<evidence type="ECO:0000256" key="11">
    <source>
        <dbReference type="ARBA" id="ARBA00038041"/>
    </source>
</evidence>
<dbReference type="CDD" id="cd18787">
    <property type="entry name" value="SF2_C_DEAD"/>
    <property type="match status" value="1"/>
</dbReference>
<dbReference type="GO" id="GO:0003723">
    <property type="term" value="F:RNA binding"/>
    <property type="evidence" value="ECO:0007669"/>
    <property type="project" value="UniProtKB-KW"/>
</dbReference>
<evidence type="ECO:0000256" key="6">
    <source>
        <dbReference type="ARBA" id="ARBA00022801"/>
    </source>
</evidence>
<dbReference type="Pfam" id="PF00270">
    <property type="entry name" value="DEAD"/>
    <property type="match status" value="1"/>
</dbReference>
<dbReference type="GO" id="GO:0006364">
    <property type="term" value="P:rRNA processing"/>
    <property type="evidence" value="ECO:0007669"/>
    <property type="project" value="UniProtKB-KW"/>
</dbReference>
<dbReference type="GO" id="GO:0016787">
    <property type="term" value="F:hydrolase activity"/>
    <property type="evidence" value="ECO:0007669"/>
    <property type="project" value="UniProtKB-KW"/>
</dbReference>
<dbReference type="InterPro" id="IPR011545">
    <property type="entry name" value="DEAD/DEAH_box_helicase_dom"/>
</dbReference>
<name>A0A8S1C1R9_9INSE</name>
<dbReference type="SMART" id="SM00490">
    <property type="entry name" value="HELICc"/>
    <property type="match status" value="1"/>
</dbReference>
<comment type="caution">
    <text evidence="18">The sequence shown here is derived from an EMBL/GenBank/DDBJ whole genome shotgun (WGS) entry which is preliminary data.</text>
</comment>
<evidence type="ECO:0000256" key="7">
    <source>
        <dbReference type="ARBA" id="ARBA00022806"/>
    </source>
</evidence>
<evidence type="ECO:0000259" key="15">
    <source>
        <dbReference type="PROSITE" id="PS51192"/>
    </source>
</evidence>
<evidence type="ECO:0000256" key="1">
    <source>
        <dbReference type="ARBA" id="ARBA00004604"/>
    </source>
</evidence>
<dbReference type="InterPro" id="IPR014014">
    <property type="entry name" value="RNA_helicase_DEAD_Q_motif"/>
</dbReference>
<feature type="domain" description="Helicase C-terminal" evidence="16">
    <location>
        <begin position="275"/>
        <end position="467"/>
    </location>
</feature>
<evidence type="ECO:0000256" key="5">
    <source>
        <dbReference type="ARBA" id="ARBA00022741"/>
    </source>
</evidence>
<feature type="domain" description="Helicase ATP-binding" evidence="15">
    <location>
        <begin position="83"/>
        <end position="262"/>
    </location>
</feature>
<evidence type="ECO:0000256" key="13">
    <source>
        <dbReference type="PROSITE-ProRule" id="PRU00552"/>
    </source>
</evidence>
<dbReference type="PANTHER" id="PTHR47959">
    <property type="entry name" value="ATP-DEPENDENT RNA HELICASE RHLE-RELATED"/>
    <property type="match status" value="1"/>
</dbReference>
<evidence type="ECO:0000256" key="8">
    <source>
        <dbReference type="ARBA" id="ARBA00022840"/>
    </source>
</evidence>
<keyword evidence="19" id="KW-1185">Reference proteome</keyword>
<evidence type="ECO:0000313" key="18">
    <source>
        <dbReference type="EMBL" id="CAB3363183.1"/>
    </source>
</evidence>
<feature type="short sequence motif" description="Q motif" evidence="13">
    <location>
        <begin position="52"/>
        <end position="80"/>
    </location>
</feature>
<organism evidence="18 19">
    <name type="scientific">Cloeon dipterum</name>
    <dbReference type="NCBI Taxonomy" id="197152"/>
    <lineage>
        <taxon>Eukaryota</taxon>
        <taxon>Metazoa</taxon>
        <taxon>Ecdysozoa</taxon>
        <taxon>Arthropoda</taxon>
        <taxon>Hexapoda</taxon>
        <taxon>Insecta</taxon>
        <taxon>Pterygota</taxon>
        <taxon>Palaeoptera</taxon>
        <taxon>Ephemeroptera</taxon>
        <taxon>Pisciforma</taxon>
        <taxon>Baetidae</taxon>
        <taxon>Cloeon</taxon>
    </lineage>
</organism>